<dbReference type="PANTHER" id="PTHR30557:SF1">
    <property type="entry name" value="PHOSPHOMETHYLPYRIMIDINE SYNTHASE, CHLOROPLASTIC"/>
    <property type="match status" value="1"/>
</dbReference>
<dbReference type="GO" id="GO:0070284">
    <property type="term" value="F:phosphomethylpyrimidine synthase activity"/>
    <property type="evidence" value="ECO:0007669"/>
    <property type="project" value="UniProtKB-EC"/>
</dbReference>
<dbReference type="InterPro" id="IPR037509">
    <property type="entry name" value="ThiC"/>
</dbReference>
<evidence type="ECO:0000256" key="8">
    <source>
        <dbReference type="ARBA" id="ARBA00023014"/>
    </source>
</evidence>
<dbReference type="InterPro" id="IPR002817">
    <property type="entry name" value="ThiC/BzaA/B"/>
</dbReference>
<feature type="binding site" evidence="10">
    <location>
        <position position="276"/>
    </location>
    <ligand>
        <name>substrate</name>
    </ligand>
</feature>
<comment type="similarity">
    <text evidence="10">Belongs to the ThiC family.</text>
</comment>
<feature type="binding site" evidence="10">
    <location>
        <position position="140"/>
    </location>
    <ligand>
        <name>substrate</name>
    </ligand>
</feature>
<dbReference type="SFLD" id="SFLDF00407">
    <property type="entry name" value="phosphomethylpyrimidine_syntha"/>
    <property type="match status" value="1"/>
</dbReference>
<feature type="binding site" evidence="10">
    <location>
        <begin position="237"/>
        <end position="240"/>
    </location>
    <ligand>
        <name>substrate</name>
    </ligand>
</feature>
<evidence type="ECO:0000256" key="9">
    <source>
        <dbReference type="ARBA" id="ARBA00023239"/>
    </source>
</evidence>
<organism evidence="11 12">
    <name type="scientific">Arcobacter porcinus</name>
    <dbReference type="NCBI Taxonomy" id="1935204"/>
    <lineage>
        <taxon>Bacteria</taxon>
        <taxon>Pseudomonadati</taxon>
        <taxon>Campylobacterota</taxon>
        <taxon>Epsilonproteobacteria</taxon>
        <taxon>Campylobacterales</taxon>
        <taxon>Arcobacteraceae</taxon>
        <taxon>Arcobacter</taxon>
    </lineage>
</organism>
<evidence type="ECO:0000256" key="6">
    <source>
        <dbReference type="ARBA" id="ARBA00022977"/>
    </source>
</evidence>
<keyword evidence="2 10" id="KW-0004">4Fe-4S</keyword>
<comment type="catalytic activity">
    <reaction evidence="10">
        <text>5-amino-1-(5-phospho-beta-D-ribosyl)imidazole + S-adenosyl-L-methionine = 4-amino-2-methyl-5-(phosphooxymethyl)pyrimidine + CO + 5'-deoxyadenosine + formate + L-methionine + 3 H(+)</text>
        <dbReference type="Rhea" id="RHEA:24840"/>
        <dbReference type="ChEBI" id="CHEBI:15378"/>
        <dbReference type="ChEBI" id="CHEBI:15740"/>
        <dbReference type="ChEBI" id="CHEBI:17245"/>
        <dbReference type="ChEBI" id="CHEBI:17319"/>
        <dbReference type="ChEBI" id="CHEBI:57844"/>
        <dbReference type="ChEBI" id="CHEBI:58354"/>
        <dbReference type="ChEBI" id="CHEBI:59789"/>
        <dbReference type="ChEBI" id="CHEBI:137981"/>
        <dbReference type="EC" id="4.1.99.17"/>
    </reaction>
</comment>
<dbReference type="Gene3D" id="6.10.250.620">
    <property type="match status" value="1"/>
</dbReference>
<feature type="binding site" evidence="10">
    <location>
        <position position="280"/>
    </location>
    <ligand>
        <name>Zn(2+)</name>
        <dbReference type="ChEBI" id="CHEBI:29105"/>
    </ligand>
</feature>
<feature type="binding site" evidence="10">
    <location>
        <position position="424"/>
    </location>
    <ligand>
        <name>[4Fe-4S] cluster</name>
        <dbReference type="ChEBI" id="CHEBI:49883"/>
        <note>4Fe-4S-S-AdoMet</note>
    </ligand>
</feature>
<dbReference type="SFLD" id="SFLDS00113">
    <property type="entry name" value="Radical_SAM_Phosphomethylpyrim"/>
    <property type="match status" value="1"/>
</dbReference>
<dbReference type="SFLD" id="SFLDG01114">
    <property type="entry name" value="phosphomethylpyrimidine_syntha"/>
    <property type="match status" value="1"/>
</dbReference>
<keyword evidence="6 10" id="KW-0784">Thiamine biosynthesis</keyword>
<comment type="caution">
    <text evidence="11">The sequence shown here is derived from an EMBL/GenBank/DDBJ whole genome shotgun (WGS) entry which is preliminary data.</text>
</comment>
<keyword evidence="7 10" id="KW-0408">Iron</keyword>
<evidence type="ECO:0000256" key="7">
    <source>
        <dbReference type="ARBA" id="ARBA00023004"/>
    </source>
</evidence>
<comment type="cofactor">
    <cofactor evidence="10">
        <name>[4Fe-4S] cluster</name>
        <dbReference type="ChEBI" id="CHEBI:49883"/>
    </cofactor>
    <text evidence="10">Binds 1 [4Fe-4S] cluster per subunit. The cluster is coordinated with 3 cysteines and an exchangeable S-adenosyl-L-methionine.</text>
</comment>
<evidence type="ECO:0000256" key="1">
    <source>
        <dbReference type="ARBA" id="ARBA00003175"/>
    </source>
</evidence>
<dbReference type="EC" id="4.1.99.17" evidence="10"/>
<dbReference type="NCBIfam" id="TIGR00190">
    <property type="entry name" value="thiC"/>
    <property type="match status" value="1"/>
</dbReference>
<feature type="binding site" evidence="10">
    <location>
        <position position="176"/>
    </location>
    <ligand>
        <name>substrate</name>
    </ligand>
</feature>
<protein>
    <recommendedName>
        <fullName evidence="10">Phosphomethylpyrimidine synthase</fullName>
        <ecNumber evidence="10">4.1.99.17</ecNumber>
    </recommendedName>
    <alternativeName>
        <fullName evidence="10">Hydroxymethylpyrimidine phosphate synthase</fullName>
        <shortName evidence="10">HMP-P synthase</shortName>
        <shortName evidence="10">HMP-phosphate synthase</shortName>
        <shortName evidence="10">HMPP synthase</shortName>
    </alternativeName>
    <alternativeName>
        <fullName evidence="10">Thiamine biosynthesis protein ThiC</fullName>
    </alternativeName>
</protein>
<keyword evidence="5 10" id="KW-0862">Zinc</keyword>
<comment type="function">
    <text evidence="1 10">Catalyzes the synthesis of the hydroxymethylpyrimidine phosphate (HMP-P) moiety of thiamine from aminoimidazole ribotide (AIR) in a radical S-adenosyl-L-methionine (SAM)-dependent reaction.</text>
</comment>
<keyword evidence="3 10" id="KW-0949">S-adenosyl-L-methionine</keyword>
<sequence>MEKIKQFLEEHKNDSVRTQMYYAKQGIITPHMEYVAKVEKLEPEFIRSEIARGRLIIPSNVNHTNQVPMAIGLASSCKINANIGSSALASDVDGEIEKVNVCLKYGADTIMDLSTGGDLDMIRKAVINHSTVPIGTVPIYQILHDVKDKIEDLSIEKMLEVIQRQAEQGVSYFTIHAGFLLEFMPYIAKRKMGIVSRGGSLMAAWMMHYHKENPFYVAFDKILDICRKYDVSLSLGDSLRPGCLADASDEAQLRELKVLGDLTLRAWEKDVQVMIEGPGHVPLNQIERNMKIEREYCHEAPFYILGPLTTDIGAGYDHISSAIGAAVGGWHGASMLCYVTPKEHLGLPNAEDVRNGIIAYKIAAHSADIARNRKGARDIDDEMSDARYAFDWNKQFELALDPDRAREYHDETLPQDVFKEAEFCSMCGPKFCSYKITQKIMKEHGDKIA</sequence>
<feature type="binding site" evidence="10">
    <location>
        <position position="432"/>
    </location>
    <ligand>
        <name>[4Fe-4S] cluster</name>
        <dbReference type="ChEBI" id="CHEBI:49883"/>
        <note>4Fe-4S-S-AdoMet</note>
    </ligand>
</feature>
<proteinExistence type="inferred from homology"/>
<dbReference type="EMBL" id="LDIR01000002">
    <property type="protein sequence ID" value="OCL91593.1"/>
    <property type="molecule type" value="Genomic_DNA"/>
</dbReference>
<accession>A0ABX2YBD8</accession>
<evidence type="ECO:0000256" key="5">
    <source>
        <dbReference type="ARBA" id="ARBA00022833"/>
    </source>
</evidence>
<feature type="binding site" evidence="10">
    <location>
        <position position="344"/>
    </location>
    <ligand>
        <name>Zn(2+)</name>
        <dbReference type="ChEBI" id="CHEBI:29105"/>
    </ligand>
</feature>
<feature type="binding site" evidence="10">
    <location>
        <position position="82"/>
    </location>
    <ligand>
        <name>substrate</name>
    </ligand>
</feature>
<name>A0ABX2YBD8_9BACT</name>
<dbReference type="HAMAP" id="MF_00089">
    <property type="entry name" value="ThiC"/>
    <property type="match status" value="1"/>
</dbReference>
<dbReference type="PANTHER" id="PTHR30557">
    <property type="entry name" value="THIAMINE BIOSYNTHESIS PROTEIN THIC"/>
    <property type="match status" value="1"/>
</dbReference>
<dbReference type="NCBIfam" id="NF006763">
    <property type="entry name" value="PRK09284.1"/>
    <property type="match status" value="1"/>
</dbReference>
<evidence type="ECO:0000313" key="11">
    <source>
        <dbReference type="EMBL" id="OCL91593.1"/>
    </source>
</evidence>
<dbReference type="Pfam" id="PF01964">
    <property type="entry name" value="ThiC_Rad_SAM"/>
    <property type="match status" value="1"/>
</dbReference>
<feature type="binding site" evidence="10">
    <location>
        <position position="303"/>
    </location>
    <ligand>
        <name>substrate</name>
    </ligand>
</feature>
<keyword evidence="12" id="KW-1185">Reference proteome</keyword>
<dbReference type="InterPro" id="IPR038521">
    <property type="entry name" value="ThiC/Bza_core_dom"/>
</dbReference>
<dbReference type="Gene3D" id="3.20.20.540">
    <property type="entry name" value="Radical SAM ThiC family, central domain"/>
    <property type="match status" value="1"/>
</dbReference>
<gene>
    <name evidence="10 11" type="primary">thiC</name>
    <name evidence="11" type="ORF">AAX28_01338</name>
</gene>
<comment type="pathway">
    <text evidence="10">Cofactor biosynthesis; thiamine diphosphate biosynthesis.</text>
</comment>
<keyword evidence="4 10" id="KW-0479">Metal-binding</keyword>
<feature type="binding site" evidence="10">
    <location>
        <begin position="196"/>
        <end position="198"/>
    </location>
    <ligand>
        <name>substrate</name>
    </ligand>
</feature>
<evidence type="ECO:0000256" key="3">
    <source>
        <dbReference type="ARBA" id="ARBA00022691"/>
    </source>
</evidence>
<dbReference type="RefSeq" id="WP_066176092.1">
    <property type="nucleotide sequence ID" value="NZ_LCSL01000002.1"/>
</dbReference>
<reference evidence="11 12" key="1">
    <citation type="submission" date="2015-05" db="EMBL/GenBank/DDBJ databases">
        <authorList>
            <person name="Rovetto F."/>
            <person name="Cocolin L."/>
            <person name="Illeghems K."/>
            <person name="Van Nieuwerburgh F."/>
            <person name="Houf K."/>
        </authorList>
    </citation>
    <scope>NUCLEOTIDE SEQUENCE [LARGE SCALE GENOMIC DNA]</scope>
    <source>
        <strain evidence="11 12">117434</strain>
    </source>
</reference>
<feature type="binding site" evidence="10">
    <location>
        <position position="427"/>
    </location>
    <ligand>
        <name>[4Fe-4S] cluster</name>
        <dbReference type="ChEBI" id="CHEBI:49883"/>
        <note>4Fe-4S-S-AdoMet</note>
    </ligand>
</feature>
<evidence type="ECO:0000256" key="4">
    <source>
        <dbReference type="ARBA" id="ARBA00022723"/>
    </source>
</evidence>
<dbReference type="Proteomes" id="UP000093159">
    <property type="component" value="Unassembled WGS sequence"/>
</dbReference>
<dbReference type="NCBIfam" id="NF009895">
    <property type="entry name" value="PRK13352.1"/>
    <property type="match status" value="1"/>
</dbReference>
<keyword evidence="8 10" id="KW-0411">Iron-sulfur</keyword>
<evidence type="ECO:0000313" key="12">
    <source>
        <dbReference type="Proteomes" id="UP000093159"/>
    </source>
</evidence>
<evidence type="ECO:0000256" key="2">
    <source>
        <dbReference type="ARBA" id="ARBA00022485"/>
    </source>
</evidence>
<keyword evidence="9 10" id="KW-0456">Lyase</keyword>
<feature type="binding site" evidence="10">
    <location>
        <position position="111"/>
    </location>
    <ligand>
        <name>substrate</name>
    </ligand>
</feature>
<evidence type="ECO:0000256" key="10">
    <source>
        <dbReference type="HAMAP-Rule" id="MF_00089"/>
    </source>
</evidence>